<dbReference type="Pfam" id="PF00096">
    <property type="entry name" value="zf-C2H2"/>
    <property type="match status" value="2"/>
</dbReference>
<dbReference type="PANTHER" id="PTHR16515">
    <property type="entry name" value="PR DOMAIN ZINC FINGER PROTEIN"/>
    <property type="match status" value="1"/>
</dbReference>
<dbReference type="KEGG" id="lak:106159246"/>
<dbReference type="SMART" id="SM00355">
    <property type="entry name" value="ZnF_C2H2"/>
    <property type="match status" value="8"/>
</dbReference>
<dbReference type="GeneID" id="106159246"/>
<reference evidence="11" key="1">
    <citation type="submission" date="2025-08" db="UniProtKB">
        <authorList>
            <consortium name="RefSeq"/>
        </authorList>
    </citation>
    <scope>IDENTIFICATION</scope>
    <source>
        <tissue evidence="11">Gonads</tissue>
    </source>
</reference>
<dbReference type="InterPro" id="IPR056438">
    <property type="entry name" value="Znf-C2H2_CTCF"/>
</dbReference>
<feature type="compositionally biased region" description="Polar residues" evidence="8">
    <location>
        <begin position="342"/>
        <end position="352"/>
    </location>
</feature>
<gene>
    <name evidence="11" type="primary">LOC106159246</name>
</gene>
<dbReference type="PANTHER" id="PTHR16515:SF66">
    <property type="entry name" value="C2H2-TYPE DOMAIN-CONTAINING PROTEIN"/>
    <property type="match status" value="1"/>
</dbReference>
<dbReference type="RefSeq" id="XP_013390916.1">
    <property type="nucleotide sequence ID" value="XM_013535462.2"/>
</dbReference>
<evidence type="ECO:0000256" key="6">
    <source>
        <dbReference type="ARBA" id="ARBA00023242"/>
    </source>
</evidence>
<evidence type="ECO:0000256" key="2">
    <source>
        <dbReference type="ARBA" id="ARBA00022723"/>
    </source>
</evidence>
<organism evidence="10 11">
    <name type="scientific">Lingula anatina</name>
    <name type="common">Brachiopod</name>
    <name type="synonym">Lingula unguis</name>
    <dbReference type="NCBI Taxonomy" id="7574"/>
    <lineage>
        <taxon>Eukaryota</taxon>
        <taxon>Metazoa</taxon>
        <taxon>Spiralia</taxon>
        <taxon>Lophotrochozoa</taxon>
        <taxon>Brachiopoda</taxon>
        <taxon>Linguliformea</taxon>
        <taxon>Lingulata</taxon>
        <taxon>Lingulida</taxon>
        <taxon>Linguloidea</taxon>
        <taxon>Lingulidae</taxon>
        <taxon>Lingula</taxon>
    </lineage>
</organism>
<feature type="region of interest" description="Disordered" evidence="8">
    <location>
        <begin position="195"/>
        <end position="235"/>
    </location>
</feature>
<dbReference type="Pfam" id="PF23611">
    <property type="entry name" value="zf-C2H2_16"/>
    <property type="match status" value="1"/>
</dbReference>
<feature type="compositionally biased region" description="Low complexity" evidence="8">
    <location>
        <begin position="255"/>
        <end position="268"/>
    </location>
</feature>
<feature type="domain" description="C2H2-type" evidence="9">
    <location>
        <begin position="641"/>
        <end position="669"/>
    </location>
</feature>
<proteinExistence type="predicted"/>
<dbReference type="PROSITE" id="PS00028">
    <property type="entry name" value="ZINC_FINGER_C2H2_1"/>
    <property type="match status" value="5"/>
</dbReference>
<dbReference type="InterPro" id="IPR050331">
    <property type="entry name" value="Zinc_finger"/>
</dbReference>
<dbReference type="Pfam" id="PF12874">
    <property type="entry name" value="zf-met"/>
    <property type="match status" value="1"/>
</dbReference>
<keyword evidence="5" id="KW-0862">Zinc</keyword>
<feature type="domain" description="C2H2-type" evidence="9">
    <location>
        <begin position="498"/>
        <end position="525"/>
    </location>
</feature>
<dbReference type="GO" id="GO:0005634">
    <property type="term" value="C:nucleus"/>
    <property type="evidence" value="ECO:0007669"/>
    <property type="project" value="UniProtKB-SubCell"/>
</dbReference>
<feature type="compositionally biased region" description="Polar residues" evidence="8">
    <location>
        <begin position="322"/>
        <end position="333"/>
    </location>
</feature>
<comment type="subcellular location">
    <subcellularLocation>
        <location evidence="1">Nucleus</location>
    </subcellularLocation>
</comment>
<feature type="compositionally biased region" description="Basic residues" evidence="8">
    <location>
        <begin position="273"/>
        <end position="284"/>
    </location>
</feature>
<feature type="compositionally biased region" description="Basic and acidic residues" evidence="8">
    <location>
        <begin position="298"/>
        <end position="307"/>
    </location>
</feature>
<dbReference type="InterPro" id="IPR013087">
    <property type="entry name" value="Znf_C2H2_type"/>
</dbReference>
<keyword evidence="10" id="KW-1185">Reference proteome</keyword>
<dbReference type="SUPFAM" id="SSF57667">
    <property type="entry name" value="beta-beta-alpha zinc fingers"/>
    <property type="match status" value="4"/>
</dbReference>
<evidence type="ECO:0000256" key="3">
    <source>
        <dbReference type="ARBA" id="ARBA00022737"/>
    </source>
</evidence>
<sequence length="697" mass="77719">MVLSGASLCAVRVESTRLLCHADLKYKHLQRTMSFRSMLVSQSPVSEEFGHPKSPVYVCRDCDFSAANPSDVLSHISGVQAHQANSSNDCIYFGHGIAINKECPVKSESPVTEEPDYECSNATNELKEAEGAVTSVSCQVTAVSCQTDLSLGLADFSFLTEAESSMVLAQLQCLQTSWKSLQSTWVKHMGMVNTNNQEEKNNSNMSPSSGSEDQPEFRSRSEGHSDANVKVKVEDGEKRGVLDNIIMQKLSRGTDSSSDSPASPALSDQPKSSRSRKGIPCKIRRVAEDEDVEQGGGEAREMEEVPSGHEGAGEGEDDMTQSHHGANSKTDTAIDNEENKTEVPNTQDPSKSNYFAAAAMPQFPGLPAQGHGGRLPNTDVEVSTAWPVAPWLSGLTHGRQQSFGWNMPNFPAGVPQFAMGFPTSPPLASKREESPSLWNAPRVRRDLPTASDSSSMRVKIGDQQGSSGSGQSPGQPGQAQVQKGNQDPKAVPTKKEPLKCRFCNFTCNNRYSLKRHERRHGNEDDKFTCQYCRKSFNERTRLTEHINFKHENKQKVCEVCGKSFSSMSGYRAHQKIKHTDKGTKKCELCQLSFLDNWHYEGHMNKHYKLKPYQCEECHKTFSHRISYQRHRRSCASERKSHTCTICHKEFAHKFNLDEHYAGKHDRRQICCKDCGRIFSWKTSYLRHVRTMHPSSVP</sequence>
<evidence type="ECO:0000313" key="10">
    <source>
        <dbReference type="Proteomes" id="UP000085678"/>
    </source>
</evidence>
<evidence type="ECO:0000256" key="8">
    <source>
        <dbReference type="SAM" id="MobiDB-lite"/>
    </source>
</evidence>
<feature type="compositionally biased region" description="Low complexity" evidence="8">
    <location>
        <begin position="463"/>
        <end position="478"/>
    </location>
</feature>
<keyword evidence="2" id="KW-0479">Metal-binding</keyword>
<evidence type="ECO:0000256" key="4">
    <source>
        <dbReference type="ARBA" id="ARBA00022771"/>
    </source>
</evidence>
<evidence type="ECO:0000256" key="5">
    <source>
        <dbReference type="ARBA" id="ARBA00022833"/>
    </source>
</evidence>
<feature type="compositionally biased region" description="Basic and acidic residues" evidence="8">
    <location>
        <begin position="215"/>
        <end position="235"/>
    </location>
</feature>
<accession>A0A1S3HZB7</accession>
<evidence type="ECO:0000256" key="1">
    <source>
        <dbReference type="ARBA" id="ARBA00004123"/>
    </source>
</evidence>
<dbReference type="GO" id="GO:0008270">
    <property type="term" value="F:zinc ion binding"/>
    <property type="evidence" value="ECO:0007669"/>
    <property type="project" value="UniProtKB-KW"/>
</dbReference>
<evidence type="ECO:0000313" key="11">
    <source>
        <dbReference type="RefSeq" id="XP_013390916.1"/>
    </source>
</evidence>
<evidence type="ECO:0000259" key="9">
    <source>
        <dbReference type="PROSITE" id="PS50157"/>
    </source>
</evidence>
<dbReference type="OrthoDB" id="8918594at2759"/>
<keyword evidence="6" id="KW-0539">Nucleus</keyword>
<dbReference type="InParanoid" id="A0A1S3HZB7"/>
<evidence type="ECO:0000256" key="7">
    <source>
        <dbReference type="PROSITE-ProRule" id="PRU00042"/>
    </source>
</evidence>
<dbReference type="GO" id="GO:0010468">
    <property type="term" value="P:regulation of gene expression"/>
    <property type="evidence" value="ECO:0007669"/>
    <property type="project" value="TreeGrafter"/>
</dbReference>
<dbReference type="Gene3D" id="3.30.160.60">
    <property type="entry name" value="Classic Zinc Finger"/>
    <property type="match status" value="4"/>
</dbReference>
<keyword evidence="4 7" id="KW-0863">Zinc-finger</keyword>
<dbReference type="AlphaFoldDB" id="A0A1S3HZB7"/>
<feature type="region of interest" description="Disordered" evidence="8">
    <location>
        <begin position="421"/>
        <end position="493"/>
    </location>
</feature>
<protein>
    <submittedName>
        <fullName evidence="11">Zinc finger protein 697 isoform X1</fullName>
    </submittedName>
</protein>
<keyword evidence="3" id="KW-0677">Repeat</keyword>
<dbReference type="InterPro" id="IPR036236">
    <property type="entry name" value="Znf_C2H2_sf"/>
</dbReference>
<name>A0A1S3HZB7_LINAN</name>
<feature type="domain" description="C2H2-type" evidence="9">
    <location>
        <begin position="527"/>
        <end position="555"/>
    </location>
</feature>
<feature type="region of interest" description="Disordered" evidence="8">
    <location>
        <begin position="251"/>
        <end position="352"/>
    </location>
</feature>
<feature type="domain" description="C2H2-type" evidence="9">
    <location>
        <begin position="555"/>
        <end position="583"/>
    </location>
</feature>
<feature type="domain" description="C2H2-type" evidence="9">
    <location>
        <begin position="669"/>
        <end position="697"/>
    </location>
</feature>
<feature type="domain" description="C2H2-type" evidence="9">
    <location>
        <begin position="612"/>
        <end position="639"/>
    </location>
</feature>
<dbReference type="Proteomes" id="UP000085678">
    <property type="component" value="Unplaced"/>
</dbReference>
<dbReference type="PROSITE" id="PS50157">
    <property type="entry name" value="ZINC_FINGER_C2H2_2"/>
    <property type="match status" value="6"/>
</dbReference>